<evidence type="ECO:0000313" key="4">
    <source>
        <dbReference type="Proteomes" id="UP001160499"/>
    </source>
</evidence>
<protein>
    <submittedName>
        <fullName evidence="3">Uncharacterized protein</fullName>
    </submittedName>
</protein>
<gene>
    <name evidence="3" type="ORF">M2283_009774</name>
</gene>
<dbReference type="RefSeq" id="WP_348538991.1">
    <property type="nucleotide sequence ID" value="NZ_JARXVH010000033.1"/>
</dbReference>
<comment type="caution">
    <text evidence="3">The sequence shown here is derived from an EMBL/GenBank/DDBJ whole genome shotgun (WGS) entry which is preliminary data.</text>
</comment>
<feature type="compositionally biased region" description="Low complexity" evidence="1">
    <location>
        <begin position="30"/>
        <end position="40"/>
    </location>
</feature>
<feature type="transmembrane region" description="Helical" evidence="2">
    <location>
        <begin position="60"/>
        <end position="86"/>
    </location>
</feature>
<dbReference type="Proteomes" id="UP001160499">
    <property type="component" value="Unassembled WGS sequence"/>
</dbReference>
<proteinExistence type="predicted"/>
<dbReference type="EMBL" id="JARXVH010000033">
    <property type="protein sequence ID" value="MDH6222423.1"/>
    <property type="molecule type" value="Genomic_DNA"/>
</dbReference>
<keyword evidence="2" id="KW-0812">Transmembrane</keyword>
<organism evidence="3 4">
    <name type="scientific">Streptomyces pseudovenezuelae</name>
    <dbReference type="NCBI Taxonomy" id="67350"/>
    <lineage>
        <taxon>Bacteria</taxon>
        <taxon>Bacillati</taxon>
        <taxon>Actinomycetota</taxon>
        <taxon>Actinomycetes</taxon>
        <taxon>Kitasatosporales</taxon>
        <taxon>Streptomycetaceae</taxon>
        <taxon>Streptomyces</taxon>
        <taxon>Streptomyces aurantiacus group</taxon>
    </lineage>
</organism>
<feature type="region of interest" description="Disordered" evidence="1">
    <location>
        <begin position="1"/>
        <end position="58"/>
    </location>
</feature>
<dbReference type="Pfam" id="PF19136">
    <property type="entry name" value="DUF5819"/>
    <property type="match status" value="1"/>
</dbReference>
<keyword evidence="4" id="KW-1185">Reference proteome</keyword>
<keyword evidence="2" id="KW-0472">Membrane</keyword>
<evidence type="ECO:0000313" key="3">
    <source>
        <dbReference type="EMBL" id="MDH6222423.1"/>
    </source>
</evidence>
<reference evidence="3 4" key="1">
    <citation type="submission" date="2023-04" db="EMBL/GenBank/DDBJ databases">
        <title>Forest soil microbial communities from Buena Vista Peninsula, Colon Province, Panama.</title>
        <authorList>
            <person name="Bouskill N."/>
        </authorList>
    </citation>
    <scope>NUCLEOTIDE SEQUENCE [LARGE SCALE GENOMIC DNA]</scope>
    <source>
        <strain evidence="3 4">GGS1</strain>
    </source>
</reference>
<evidence type="ECO:0000256" key="1">
    <source>
        <dbReference type="SAM" id="MobiDB-lite"/>
    </source>
</evidence>
<name>A0ABT6M1J9_9ACTN</name>
<keyword evidence="2" id="KW-1133">Transmembrane helix</keyword>
<evidence type="ECO:0000256" key="2">
    <source>
        <dbReference type="SAM" id="Phobius"/>
    </source>
</evidence>
<accession>A0ABT6M1J9</accession>
<dbReference type="InterPro" id="IPR043857">
    <property type="entry name" value="DUF5819"/>
</dbReference>
<sequence length="262" mass="28488">MREARNERPGGTVLGGIETVDVDEPDRIGAEATGQAGQAGRTDRGGTTLARQGPSKPPPLLLKAGTSVAVALCLATSLVHVLLVFLHVAPPNPLSRQYSRQVNAWVFPLFEQNWRLFAPDPESVNRQISARTMHTAPDGRVHVSGWFDLSGVDNSAVRHDVFPSHTAQNMLRRAWSSYLETHGGDDRPRSERALMMQKYLTDIAADRITDHRGGTFESVQLRVITVPIAAPAEGPGPGSAAAAPKPVETRYLPWWKVTSHGN</sequence>